<sequence length="84" mass="9469">MRDQEVSVPLNAGSVKTSAEGSCIHGEQDCTNNSSLRQFLEIVNYPLSNLIRQYRVGLFVVARSLEHIDVKLIKYIMNEDLDEG</sequence>
<organism evidence="1 2">
    <name type="scientific">Citrus x changshan-huyou</name>
    <dbReference type="NCBI Taxonomy" id="2935761"/>
    <lineage>
        <taxon>Eukaryota</taxon>
        <taxon>Viridiplantae</taxon>
        <taxon>Streptophyta</taxon>
        <taxon>Embryophyta</taxon>
        <taxon>Tracheophyta</taxon>
        <taxon>Spermatophyta</taxon>
        <taxon>Magnoliopsida</taxon>
        <taxon>eudicotyledons</taxon>
        <taxon>Gunneridae</taxon>
        <taxon>Pentapetalae</taxon>
        <taxon>rosids</taxon>
        <taxon>malvids</taxon>
        <taxon>Sapindales</taxon>
        <taxon>Rutaceae</taxon>
        <taxon>Aurantioideae</taxon>
        <taxon>Citrus</taxon>
    </lineage>
</organism>
<comment type="caution">
    <text evidence="1">The sequence shown here is derived from an EMBL/GenBank/DDBJ whole genome shotgun (WGS) entry which is preliminary data.</text>
</comment>
<dbReference type="AlphaFoldDB" id="A0AAP0N3D5"/>
<accession>A0AAP0N3D5</accession>
<dbReference type="Proteomes" id="UP001428341">
    <property type="component" value="Unassembled WGS sequence"/>
</dbReference>
<protein>
    <submittedName>
        <fullName evidence="1">Uncharacterized protein</fullName>
    </submittedName>
</protein>
<evidence type="ECO:0000313" key="1">
    <source>
        <dbReference type="EMBL" id="KAK9229761.1"/>
    </source>
</evidence>
<dbReference type="EMBL" id="JBCGBO010000001">
    <property type="protein sequence ID" value="KAK9229761.1"/>
    <property type="molecule type" value="Genomic_DNA"/>
</dbReference>
<reference evidence="1 2" key="1">
    <citation type="submission" date="2024-05" db="EMBL/GenBank/DDBJ databases">
        <title>Haplotype-resolved chromosome-level genome assembly of Huyou (Citrus changshanensis).</title>
        <authorList>
            <person name="Miao C."/>
            <person name="Chen W."/>
            <person name="Wu Y."/>
            <person name="Wang L."/>
            <person name="Zhao S."/>
            <person name="Grierson D."/>
            <person name="Xu C."/>
            <person name="Chen K."/>
        </authorList>
    </citation>
    <scope>NUCLEOTIDE SEQUENCE [LARGE SCALE GENOMIC DNA]</scope>
    <source>
        <strain evidence="1">01-14</strain>
        <tissue evidence="1">Leaf</tissue>
    </source>
</reference>
<evidence type="ECO:0000313" key="2">
    <source>
        <dbReference type="Proteomes" id="UP001428341"/>
    </source>
</evidence>
<gene>
    <name evidence="1" type="ORF">WN944_022727</name>
</gene>
<proteinExistence type="predicted"/>
<name>A0AAP0N3D5_9ROSI</name>
<keyword evidence="2" id="KW-1185">Reference proteome</keyword>